<proteinExistence type="predicted"/>
<keyword evidence="1" id="KW-0812">Transmembrane</keyword>
<keyword evidence="3" id="KW-1185">Reference proteome</keyword>
<sequence>MSESNIKENRSSFAAYISAIFASVFTGTIMDNFAINDSFVIGSFDIAPILIRIIIIFILFYPFNSFFRWLYSASSISKT</sequence>
<feature type="transmembrane region" description="Helical" evidence="1">
    <location>
        <begin position="12"/>
        <end position="29"/>
    </location>
</feature>
<evidence type="ECO:0000256" key="1">
    <source>
        <dbReference type="SAM" id="Phobius"/>
    </source>
</evidence>
<reference evidence="2 3" key="1">
    <citation type="submission" date="2017-08" db="EMBL/GenBank/DDBJ databases">
        <title>Complete genome of Colwellia sp. NB097-1, a psychrophile bacterium ioslated from Bering Sea.</title>
        <authorList>
            <person name="Chen X."/>
        </authorList>
    </citation>
    <scope>NUCLEOTIDE SEQUENCE [LARGE SCALE GENOMIC DNA]</scope>
    <source>
        <strain evidence="2 3">NB097-1</strain>
    </source>
</reference>
<organism evidence="2 3">
    <name type="scientific">Cognaticolwellia beringensis</name>
    <dbReference type="NCBI Taxonomy" id="1967665"/>
    <lineage>
        <taxon>Bacteria</taxon>
        <taxon>Pseudomonadati</taxon>
        <taxon>Pseudomonadota</taxon>
        <taxon>Gammaproteobacteria</taxon>
        <taxon>Alteromonadales</taxon>
        <taxon>Colwelliaceae</taxon>
        <taxon>Cognaticolwellia</taxon>
    </lineage>
</organism>
<accession>A0A222G5A3</accession>
<protein>
    <submittedName>
        <fullName evidence="2">Uncharacterized protein</fullName>
    </submittedName>
</protein>
<name>A0A222G5A3_9GAMM</name>
<keyword evidence="1" id="KW-0472">Membrane</keyword>
<dbReference type="KEGG" id="cber:B5D82_04470"/>
<dbReference type="Proteomes" id="UP000202259">
    <property type="component" value="Chromosome"/>
</dbReference>
<dbReference type="EMBL" id="CP020465">
    <property type="protein sequence ID" value="ASP47088.1"/>
    <property type="molecule type" value="Genomic_DNA"/>
</dbReference>
<feature type="transmembrane region" description="Helical" evidence="1">
    <location>
        <begin position="49"/>
        <end position="71"/>
    </location>
</feature>
<evidence type="ECO:0000313" key="2">
    <source>
        <dbReference type="EMBL" id="ASP47088.1"/>
    </source>
</evidence>
<dbReference type="RefSeq" id="WP_081149554.1">
    <property type="nucleotide sequence ID" value="NZ_CP020465.1"/>
</dbReference>
<evidence type="ECO:0000313" key="3">
    <source>
        <dbReference type="Proteomes" id="UP000202259"/>
    </source>
</evidence>
<gene>
    <name evidence="2" type="ORF">B5D82_04470</name>
</gene>
<dbReference type="AlphaFoldDB" id="A0A222G5A3"/>
<keyword evidence="1" id="KW-1133">Transmembrane helix</keyword>